<keyword evidence="9" id="KW-1185">Reference proteome</keyword>
<evidence type="ECO:0000256" key="1">
    <source>
        <dbReference type="ARBA" id="ARBA00004651"/>
    </source>
</evidence>
<feature type="transmembrane region" description="Helical" evidence="7">
    <location>
        <begin position="16"/>
        <end position="36"/>
    </location>
</feature>
<proteinExistence type="inferred from homology"/>
<dbReference type="PRINTS" id="PR00953">
    <property type="entry name" value="TYPE3IMRPROT"/>
</dbReference>
<organism evidence="8 9">
    <name type="scientific">Svornostia abyssi</name>
    <dbReference type="NCBI Taxonomy" id="2898438"/>
    <lineage>
        <taxon>Bacteria</taxon>
        <taxon>Bacillati</taxon>
        <taxon>Actinomycetota</taxon>
        <taxon>Thermoleophilia</taxon>
        <taxon>Solirubrobacterales</taxon>
        <taxon>Baekduiaceae</taxon>
        <taxon>Svornostia</taxon>
    </lineage>
</organism>
<feature type="transmembrane region" description="Helical" evidence="7">
    <location>
        <begin position="217"/>
        <end position="240"/>
    </location>
</feature>
<protein>
    <submittedName>
        <fullName evidence="8">Flagellar biosynthetic protein FliR</fullName>
    </submittedName>
</protein>
<comment type="subcellular location">
    <subcellularLocation>
        <location evidence="1">Cell membrane</location>
        <topology evidence="1">Multi-pass membrane protein</topology>
    </subcellularLocation>
</comment>
<dbReference type="EMBL" id="CP088295">
    <property type="protein sequence ID" value="UUY04771.1"/>
    <property type="molecule type" value="Genomic_DNA"/>
</dbReference>
<dbReference type="PANTHER" id="PTHR30065:SF1">
    <property type="entry name" value="SURFACE PRESENTATION OF ANTIGENS PROTEIN SPAR"/>
    <property type="match status" value="1"/>
</dbReference>
<gene>
    <name evidence="8" type="ORF">LRS13_04370</name>
</gene>
<evidence type="ECO:0000256" key="2">
    <source>
        <dbReference type="ARBA" id="ARBA00009772"/>
    </source>
</evidence>
<name>A0ABY5PJG3_9ACTN</name>
<sequence length="262" mass="27267">MSSGQMLLQTFGEQQVLAFMAVLARVVPLFIVAPLFSSRSMPGRVRGIAAVAIAIGLAPVVTKGVEMPTDLLGIAFLLGKEVLVGFSFAFVLACLFAAVSTAGTLLDFSVGFAFGAAVDPLTGNNSAIISQMYMMFATAIFVVVGGVEWVLQGFARTYDIISITAMPSLGTMVQGAVESFVQIFVSAIEICGPILLALIITDVAFGMVSRVAPSLNVFAVGFAVKIGVGLILLGLTFPFVGGWLGDEIQGSVTQALQTLKVA</sequence>
<keyword evidence="6 7" id="KW-0472">Membrane</keyword>
<dbReference type="Pfam" id="PF01311">
    <property type="entry name" value="Bac_export_1"/>
    <property type="match status" value="1"/>
</dbReference>
<comment type="similarity">
    <text evidence="2">Belongs to the FliR/MopE/SpaR family.</text>
</comment>
<evidence type="ECO:0000256" key="3">
    <source>
        <dbReference type="ARBA" id="ARBA00022475"/>
    </source>
</evidence>
<keyword evidence="5 7" id="KW-1133">Transmembrane helix</keyword>
<evidence type="ECO:0000313" key="8">
    <source>
        <dbReference type="EMBL" id="UUY04771.1"/>
    </source>
</evidence>
<feature type="transmembrane region" description="Helical" evidence="7">
    <location>
        <begin position="105"/>
        <end position="122"/>
    </location>
</feature>
<dbReference type="InterPro" id="IPR002010">
    <property type="entry name" value="T3SS_IM_R"/>
</dbReference>
<accession>A0ABY5PJG3</accession>
<keyword evidence="4 7" id="KW-0812">Transmembrane</keyword>
<keyword evidence="8" id="KW-0282">Flagellum</keyword>
<feature type="transmembrane region" description="Helical" evidence="7">
    <location>
        <begin position="183"/>
        <end position="205"/>
    </location>
</feature>
<keyword evidence="3" id="KW-1003">Cell membrane</keyword>
<reference evidence="9" key="1">
    <citation type="submission" date="2021-11" db="EMBL/GenBank/DDBJ databases">
        <title>Cultivation dependent microbiological survey of springs from the worlds oldest radium mine currently devoted to the extraction of radon-saturated water.</title>
        <authorList>
            <person name="Kapinusova G."/>
            <person name="Smrhova T."/>
            <person name="Strejcek M."/>
            <person name="Suman J."/>
            <person name="Jani K."/>
            <person name="Pajer P."/>
            <person name="Uhlik O."/>
        </authorList>
    </citation>
    <scope>NUCLEOTIDE SEQUENCE [LARGE SCALE GENOMIC DNA]</scope>
    <source>
        <strain evidence="9">J379</strain>
    </source>
</reference>
<dbReference type="RefSeq" id="WP_353865251.1">
    <property type="nucleotide sequence ID" value="NZ_CP088295.1"/>
</dbReference>
<evidence type="ECO:0000256" key="4">
    <source>
        <dbReference type="ARBA" id="ARBA00022692"/>
    </source>
</evidence>
<evidence type="ECO:0000256" key="5">
    <source>
        <dbReference type="ARBA" id="ARBA00022989"/>
    </source>
</evidence>
<dbReference type="Proteomes" id="UP001058860">
    <property type="component" value="Chromosome"/>
</dbReference>
<keyword evidence="8" id="KW-0966">Cell projection</keyword>
<evidence type="ECO:0000313" key="9">
    <source>
        <dbReference type="Proteomes" id="UP001058860"/>
    </source>
</evidence>
<evidence type="ECO:0000256" key="7">
    <source>
        <dbReference type="SAM" id="Phobius"/>
    </source>
</evidence>
<feature type="transmembrane region" description="Helical" evidence="7">
    <location>
        <begin position="71"/>
        <end position="98"/>
    </location>
</feature>
<dbReference type="PANTHER" id="PTHR30065">
    <property type="entry name" value="FLAGELLAR BIOSYNTHETIC PROTEIN FLIR"/>
    <property type="match status" value="1"/>
</dbReference>
<feature type="transmembrane region" description="Helical" evidence="7">
    <location>
        <begin position="128"/>
        <end position="151"/>
    </location>
</feature>
<keyword evidence="8" id="KW-0969">Cilium</keyword>
<evidence type="ECO:0000256" key="6">
    <source>
        <dbReference type="ARBA" id="ARBA00023136"/>
    </source>
</evidence>
<feature type="transmembrane region" description="Helical" evidence="7">
    <location>
        <begin position="48"/>
        <end position="65"/>
    </location>
</feature>